<dbReference type="PANTHER" id="PTHR48100">
    <property type="entry name" value="BROAD-SPECIFICITY PHOSPHATASE YOR283W-RELATED"/>
    <property type="match status" value="1"/>
</dbReference>
<evidence type="ECO:0000313" key="2">
    <source>
        <dbReference type="Proteomes" id="UP000430670"/>
    </source>
</evidence>
<organism evidence="1 2">
    <name type="scientific">Heliobacterium mobile</name>
    <name type="common">Heliobacillus mobilis</name>
    <dbReference type="NCBI Taxonomy" id="28064"/>
    <lineage>
        <taxon>Bacteria</taxon>
        <taxon>Bacillati</taxon>
        <taxon>Bacillota</taxon>
        <taxon>Clostridia</taxon>
        <taxon>Eubacteriales</taxon>
        <taxon>Heliobacteriaceae</taxon>
        <taxon>Heliobacterium</taxon>
    </lineage>
</organism>
<dbReference type="AlphaFoldDB" id="A0A6I3SD93"/>
<dbReference type="Proteomes" id="UP000430670">
    <property type="component" value="Unassembled WGS sequence"/>
</dbReference>
<name>A0A6I3SD93_HELMO</name>
<dbReference type="CDD" id="cd07067">
    <property type="entry name" value="HP_PGM_like"/>
    <property type="match status" value="1"/>
</dbReference>
<keyword evidence="2" id="KW-1185">Reference proteome</keyword>
<accession>A0A6I3SD93</accession>
<proteinExistence type="predicted"/>
<sequence length="285" mass="32621">MSTFVHSRNKYRKEMPLMMKQCVGILVKSSLRSLNYSTKKVNLPSSPVEEYGRNLLTATYTHTKLKVFDMTRLVNLKIYFIRHGQTDENIIPLQARFTIDTFNSMMDSSPLSVRLNPTGIKQVESVAAQLVHIPFQTIVASPFRRAQETAAILARRWNRDVVTLDNLGEIVLAKVPWSGKELEIPFWLLITMTTWRHVWPWTDDEETLYQAFDRAREAWAELLNLAVQRGPIVVVSHLGFLRVLLLYIRTRKGCQVLKKDLGNGGISIVQVDDLAEAIQMPARQA</sequence>
<dbReference type="SMART" id="SM00855">
    <property type="entry name" value="PGAM"/>
    <property type="match status" value="1"/>
</dbReference>
<gene>
    <name evidence="1" type="ORF">GJ688_01100</name>
</gene>
<dbReference type="Gene3D" id="3.40.50.1240">
    <property type="entry name" value="Phosphoglycerate mutase-like"/>
    <property type="match status" value="1"/>
</dbReference>
<evidence type="ECO:0008006" key="3">
    <source>
        <dbReference type="Google" id="ProtNLM"/>
    </source>
</evidence>
<comment type="caution">
    <text evidence="1">The sequence shown here is derived from an EMBL/GenBank/DDBJ whole genome shotgun (WGS) entry which is preliminary data.</text>
</comment>
<evidence type="ECO:0000313" key="1">
    <source>
        <dbReference type="EMBL" id="MTV47575.1"/>
    </source>
</evidence>
<dbReference type="InterPro" id="IPR013078">
    <property type="entry name" value="His_Pase_superF_clade-1"/>
</dbReference>
<dbReference type="InterPro" id="IPR050275">
    <property type="entry name" value="PGM_Phosphatase"/>
</dbReference>
<dbReference type="GO" id="GO:0016791">
    <property type="term" value="F:phosphatase activity"/>
    <property type="evidence" value="ECO:0007669"/>
    <property type="project" value="TreeGrafter"/>
</dbReference>
<reference evidence="1 2" key="1">
    <citation type="submission" date="2019-11" db="EMBL/GenBank/DDBJ databases">
        <title>Whole-genome sequence of a the green, strictly anaerobic photosynthetic bacterium Heliobacillus mobilis DSM 6151.</title>
        <authorList>
            <person name="Kyndt J.A."/>
            <person name="Meyer T.E."/>
        </authorList>
    </citation>
    <scope>NUCLEOTIDE SEQUENCE [LARGE SCALE GENOMIC DNA]</scope>
    <source>
        <strain evidence="1 2">DSM 6151</strain>
    </source>
</reference>
<dbReference type="Pfam" id="PF00300">
    <property type="entry name" value="His_Phos_1"/>
    <property type="match status" value="1"/>
</dbReference>
<dbReference type="SUPFAM" id="SSF53254">
    <property type="entry name" value="Phosphoglycerate mutase-like"/>
    <property type="match status" value="1"/>
</dbReference>
<dbReference type="EMBL" id="WNKU01000001">
    <property type="protein sequence ID" value="MTV47575.1"/>
    <property type="molecule type" value="Genomic_DNA"/>
</dbReference>
<dbReference type="InterPro" id="IPR029033">
    <property type="entry name" value="His_PPase_superfam"/>
</dbReference>
<protein>
    <recommendedName>
        <fullName evidence="3">Broad specificity phosphatase PhoE</fullName>
    </recommendedName>
</protein>